<evidence type="ECO:0000313" key="3">
    <source>
        <dbReference type="EMBL" id="OQX03217.1"/>
    </source>
</evidence>
<dbReference type="Pfam" id="PF02594">
    <property type="entry name" value="DUF167"/>
    <property type="match status" value="1"/>
</dbReference>
<dbReference type="SUPFAM" id="SSF69786">
    <property type="entry name" value="YggU-like"/>
    <property type="match status" value="1"/>
</dbReference>
<organism evidence="3 4">
    <name type="scientific">Thiothrix lacustris</name>
    <dbReference type="NCBI Taxonomy" id="525917"/>
    <lineage>
        <taxon>Bacteria</taxon>
        <taxon>Pseudomonadati</taxon>
        <taxon>Pseudomonadota</taxon>
        <taxon>Gammaproteobacteria</taxon>
        <taxon>Thiotrichales</taxon>
        <taxon>Thiotrichaceae</taxon>
        <taxon>Thiothrix</taxon>
    </lineage>
</organism>
<reference evidence="3 4" key="1">
    <citation type="submission" date="2017-01" db="EMBL/GenBank/DDBJ databases">
        <title>Novel large sulfur bacteria in the metagenomes of groundwater-fed chemosynthetic microbial mats in the Lake Huron basin.</title>
        <authorList>
            <person name="Sharrar A.M."/>
            <person name="Flood B.E."/>
            <person name="Bailey J.V."/>
            <person name="Jones D.S."/>
            <person name="Biddanda B."/>
            <person name="Ruberg S.A."/>
            <person name="Marcus D.N."/>
            <person name="Dick G.J."/>
        </authorList>
    </citation>
    <scope>NUCLEOTIDE SEQUENCE [LARGE SCALE GENOMIC DNA]</scope>
    <source>
        <strain evidence="3">A8</strain>
    </source>
</reference>
<evidence type="ECO:0000256" key="2">
    <source>
        <dbReference type="HAMAP-Rule" id="MF_00634"/>
    </source>
</evidence>
<dbReference type="Proteomes" id="UP000192491">
    <property type="component" value="Unassembled WGS sequence"/>
</dbReference>
<comment type="similarity">
    <text evidence="1 2">Belongs to the UPF0235 family.</text>
</comment>
<dbReference type="AlphaFoldDB" id="A0A1Y1QDI7"/>
<gene>
    <name evidence="3" type="ORF">BWK73_40285</name>
</gene>
<comment type="caution">
    <text evidence="3">The sequence shown here is derived from an EMBL/GenBank/DDBJ whole genome shotgun (WGS) entry which is preliminary data.</text>
</comment>
<proteinExistence type="inferred from homology"/>
<dbReference type="PANTHER" id="PTHR13420:SF7">
    <property type="entry name" value="UPF0235 PROTEIN C15ORF40"/>
    <property type="match status" value="1"/>
</dbReference>
<dbReference type="NCBIfam" id="TIGR00251">
    <property type="entry name" value="DUF167 family protein"/>
    <property type="match status" value="1"/>
</dbReference>
<dbReference type="Gene3D" id="3.30.1200.10">
    <property type="entry name" value="YggU-like"/>
    <property type="match status" value="1"/>
</dbReference>
<dbReference type="EMBL" id="MTEJ01000422">
    <property type="protein sequence ID" value="OQX03217.1"/>
    <property type="molecule type" value="Genomic_DNA"/>
</dbReference>
<dbReference type="InterPro" id="IPR036591">
    <property type="entry name" value="YggU-like_sf"/>
</dbReference>
<dbReference type="SMART" id="SM01152">
    <property type="entry name" value="DUF167"/>
    <property type="match status" value="1"/>
</dbReference>
<sequence>MADFYRWEGEVLHLFVRVQPKASSDAFAEVQEERIKVRITAPPVDGKANEHLVKFIAKACGVAKSQVEIKSGETGRNKHICVSTPKRLPAGVVK</sequence>
<dbReference type="GO" id="GO:0005737">
    <property type="term" value="C:cytoplasm"/>
    <property type="evidence" value="ECO:0007669"/>
    <property type="project" value="TreeGrafter"/>
</dbReference>
<evidence type="ECO:0000256" key="1">
    <source>
        <dbReference type="ARBA" id="ARBA00010364"/>
    </source>
</evidence>
<name>A0A1Y1QDI7_9GAMM</name>
<dbReference type="InterPro" id="IPR003746">
    <property type="entry name" value="DUF167"/>
</dbReference>
<protein>
    <recommendedName>
        <fullName evidence="2">UPF0235 protein BWK73_40285</fullName>
    </recommendedName>
</protein>
<accession>A0A1Y1QDI7</accession>
<evidence type="ECO:0000313" key="4">
    <source>
        <dbReference type="Proteomes" id="UP000192491"/>
    </source>
</evidence>
<dbReference type="PANTHER" id="PTHR13420">
    <property type="entry name" value="UPF0235 PROTEIN C15ORF40"/>
    <property type="match status" value="1"/>
</dbReference>
<dbReference type="HAMAP" id="MF_00634">
    <property type="entry name" value="UPF0235"/>
    <property type="match status" value="1"/>
</dbReference>